<gene>
    <name evidence="2" type="ORF">Ocin01_01478</name>
</gene>
<comment type="caution">
    <text evidence="2">The sequence shown here is derived from an EMBL/GenBank/DDBJ whole genome shotgun (WGS) entry which is preliminary data.</text>
</comment>
<dbReference type="EMBL" id="LJIJ01000028">
    <property type="protein sequence ID" value="ODN05195.1"/>
    <property type="molecule type" value="Genomic_DNA"/>
</dbReference>
<feature type="compositionally biased region" description="Basic and acidic residues" evidence="1">
    <location>
        <begin position="1"/>
        <end position="15"/>
    </location>
</feature>
<dbReference type="AlphaFoldDB" id="A0A1D2NJA6"/>
<feature type="region of interest" description="Disordered" evidence="1">
    <location>
        <begin position="46"/>
        <end position="68"/>
    </location>
</feature>
<dbReference type="Proteomes" id="UP000094527">
    <property type="component" value="Unassembled WGS sequence"/>
</dbReference>
<feature type="region of interest" description="Disordered" evidence="1">
    <location>
        <begin position="1"/>
        <end position="29"/>
    </location>
</feature>
<dbReference type="OrthoDB" id="7692390at2759"/>
<name>A0A1D2NJA6_ORCCI</name>
<feature type="compositionally biased region" description="Acidic residues" evidence="1">
    <location>
        <begin position="58"/>
        <end position="68"/>
    </location>
</feature>
<protein>
    <submittedName>
        <fullName evidence="2">Uncharacterized protein</fullName>
    </submittedName>
</protein>
<accession>A0A1D2NJA6</accession>
<evidence type="ECO:0000313" key="3">
    <source>
        <dbReference type="Proteomes" id="UP000094527"/>
    </source>
</evidence>
<organism evidence="2 3">
    <name type="scientific">Orchesella cincta</name>
    <name type="common">Springtail</name>
    <name type="synonym">Podura cincta</name>
    <dbReference type="NCBI Taxonomy" id="48709"/>
    <lineage>
        <taxon>Eukaryota</taxon>
        <taxon>Metazoa</taxon>
        <taxon>Ecdysozoa</taxon>
        <taxon>Arthropoda</taxon>
        <taxon>Hexapoda</taxon>
        <taxon>Collembola</taxon>
        <taxon>Entomobryomorpha</taxon>
        <taxon>Entomobryoidea</taxon>
        <taxon>Orchesellidae</taxon>
        <taxon>Orchesellinae</taxon>
        <taxon>Orchesella</taxon>
    </lineage>
</organism>
<keyword evidence="3" id="KW-1185">Reference proteome</keyword>
<evidence type="ECO:0000256" key="1">
    <source>
        <dbReference type="SAM" id="MobiDB-lite"/>
    </source>
</evidence>
<sequence length="68" mass="8149">MSNRREEERRQREQQTKTVQRRGHKPNRFQWAHLKSCNHLTLAPGRLFEKAPPTPTDSLDEVEMQIPR</sequence>
<evidence type="ECO:0000313" key="2">
    <source>
        <dbReference type="EMBL" id="ODN05195.1"/>
    </source>
</evidence>
<proteinExistence type="predicted"/>
<reference evidence="2 3" key="1">
    <citation type="journal article" date="2016" name="Genome Biol. Evol.">
        <title>Gene Family Evolution Reflects Adaptation to Soil Environmental Stressors in the Genome of the Collembolan Orchesella cincta.</title>
        <authorList>
            <person name="Faddeeva-Vakhrusheva A."/>
            <person name="Derks M.F."/>
            <person name="Anvar S.Y."/>
            <person name="Agamennone V."/>
            <person name="Suring W."/>
            <person name="Smit S."/>
            <person name="van Straalen N.M."/>
            <person name="Roelofs D."/>
        </authorList>
    </citation>
    <scope>NUCLEOTIDE SEQUENCE [LARGE SCALE GENOMIC DNA]</scope>
    <source>
        <tissue evidence="2">Mixed pool</tissue>
    </source>
</reference>